<gene>
    <name evidence="8 12" type="primary">panB</name>
    <name evidence="12" type="ORF">O0V09_17750</name>
</gene>
<name>A0A9J6RQS2_9GAMM</name>
<dbReference type="Pfam" id="PF02548">
    <property type="entry name" value="Pantoate_transf"/>
    <property type="match status" value="1"/>
</dbReference>
<keyword evidence="13" id="KW-1185">Reference proteome</keyword>
<feature type="binding site" evidence="8 10">
    <location>
        <begin position="45"/>
        <end position="46"/>
    </location>
    <ligand>
        <name>3-methyl-2-oxobutanoate</name>
        <dbReference type="ChEBI" id="CHEBI:11851"/>
    </ligand>
</feature>
<evidence type="ECO:0000256" key="8">
    <source>
        <dbReference type="HAMAP-Rule" id="MF_00156"/>
    </source>
</evidence>
<protein>
    <recommendedName>
        <fullName evidence="8">3-methyl-2-oxobutanoate hydroxymethyltransferase</fullName>
        <ecNumber evidence="8">2.1.2.11</ecNumber>
    </recommendedName>
    <alternativeName>
        <fullName evidence="8">Ketopantoate hydroxymethyltransferase</fullName>
        <shortName evidence="8">KPHMT</shortName>
    </alternativeName>
</protein>
<dbReference type="GO" id="GO:0015940">
    <property type="term" value="P:pantothenate biosynthetic process"/>
    <property type="evidence" value="ECO:0007669"/>
    <property type="project" value="UniProtKB-UniRule"/>
</dbReference>
<evidence type="ECO:0000256" key="3">
    <source>
        <dbReference type="ARBA" id="ARBA00011424"/>
    </source>
</evidence>
<dbReference type="SUPFAM" id="SSF51621">
    <property type="entry name" value="Phosphoenolpyruvate/pyruvate domain"/>
    <property type="match status" value="1"/>
</dbReference>
<evidence type="ECO:0000313" key="12">
    <source>
        <dbReference type="EMBL" id="MCZ0867046.1"/>
    </source>
</evidence>
<comment type="subunit">
    <text evidence="3 8">Homodecamer; pentamer of dimers.</text>
</comment>
<dbReference type="AlphaFoldDB" id="A0A9J6RQS2"/>
<feature type="active site" description="Proton acceptor" evidence="8 9">
    <location>
        <position position="181"/>
    </location>
</feature>
<evidence type="ECO:0000256" key="1">
    <source>
        <dbReference type="ARBA" id="ARBA00005033"/>
    </source>
</evidence>
<comment type="pathway">
    <text evidence="1 8">Cofactor biosynthesis; (R)-pantothenate biosynthesis; (R)-pantoate from 3-methyl-2-oxobutanoate: step 1/2.</text>
</comment>
<dbReference type="FunFam" id="3.20.20.60:FF:000003">
    <property type="entry name" value="3-methyl-2-oxobutanoate hydroxymethyltransferase"/>
    <property type="match status" value="1"/>
</dbReference>
<dbReference type="Proteomes" id="UP001069090">
    <property type="component" value="Unassembled WGS sequence"/>
</dbReference>
<feature type="binding site" evidence="8 10">
    <location>
        <position position="84"/>
    </location>
    <ligand>
        <name>3-methyl-2-oxobutanoate</name>
        <dbReference type="ChEBI" id="CHEBI:11851"/>
    </ligand>
</feature>
<dbReference type="GO" id="GO:0000287">
    <property type="term" value="F:magnesium ion binding"/>
    <property type="evidence" value="ECO:0007669"/>
    <property type="project" value="TreeGrafter"/>
</dbReference>
<dbReference type="InterPro" id="IPR003700">
    <property type="entry name" value="Pantoate_hydroxy_MeTrfase"/>
</dbReference>
<dbReference type="NCBIfam" id="NF001452">
    <property type="entry name" value="PRK00311.1"/>
    <property type="match status" value="1"/>
</dbReference>
<feature type="binding site" evidence="8 11">
    <location>
        <position position="114"/>
    </location>
    <ligand>
        <name>Mg(2+)</name>
        <dbReference type="ChEBI" id="CHEBI:18420"/>
    </ligand>
</feature>
<accession>A0A9J6RQS2</accession>
<reference evidence="12 13" key="1">
    <citation type="submission" date="2022-12" db="EMBL/GenBank/DDBJ databases">
        <title>Dasania phycosphaerae sp. nov., isolated from particulate material of the south coast of Korea.</title>
        <authorList>
            <person name="Jiang Y."/>
        </authorList>
    </citation>
    <scope>NUCLEOTIDE SEQUENCE [LARGE SCALE GENOMIC DNA]</scope>
    <source>
        <strain evidence="12 13">GY-19</strain>
    </source>
</reference>
<evidence type="ECO:0000256" key="4">
    <source>
        <dbReference type="ARBA" id="ARBA00022655"/>
    </source>
</evidence>
<keyword evidence="5 8" id="KW-0808">Transferase</keyword>
<evidence type="ECO:0000256" key="9">
    <source>
        <dbReference type="PIRSR" id="PIRSR000388-1"/>
    </source>
</evidence>
<comment type="similarity">
    <text evidence="2 8">Belongs to the PanB family.</text>
</comment>
<keyword evidence="8" id="KW-0963">Cytoplasm</keyword>
<dbReference type="GO" id="GO:0003864">
    <property type="term" value="F:3-methyl-2-oxobutanoate hydroxymethyltransferase activity"/>
    <property type="evidence" value="ECO:0007669"/>
    <property type="project" value="UniProtKB-UniRule"/>
</dbReference>
<dbReference type="PANTHER" id="PTHR20881:SF0">
    <property type="entry name" value="3-METHYL-2-OXOBUTANOATE HYDROXYMETHYLTRANSFERASE"/>
    <property type="match status" value="1"/>
</dbReference>
<dbReference type="CDD" id="cd06557">
    <property type="entry name" value="KPHMT-like"/>
    <property type="match status" value="1"/>
</dbReference>
<evidence type="ECO:0000256" key="6">
    <source>
        <dbReference type="ARBA" id="ARBA00022723"/>
    </source>
</evidence>
<comment type="subcellular location">
    <subcellularLocation>
        <location evidence="8">Cytoplasm</location>
    </subcellularLocation>
</comment>
<dbReference type="GO" id="GO:0005737">
    <property type="term" value="C:cytoplasm"/>
    <property type="evidence" value="ECO:0007669"/>
    <property type="project" value="UniProtKB-SubCell"/>
</dbReference>
<feature type="binding site" evidence="8 10">
    <location>
        <position position="112"/>
    </location>
    <ligand>
        <name>3-methyl-2-oxobutanoate</name>
        <dbReference type="ChEBI" id="CHEBI:11851"/>
    </ligand>
</feature>
<dbReference type="RefSeq" id="WP_258332975.1">
    <property type="nucleotide sequence ID" value="NZ_JAPTGG010000021.1"/>
</dbReference>
<evidence type="ECO:0000256" key="2">
    <source>
        <dbReference type="ARBA" id="ARBA00008676"/>
    </source>
</evidence>
<comment type="catalytic activity">
    <reaction evidence="8">
        <text>(6R)-5,10-methylene-5,6,7,8-tetrahydrofolate + 3-methyl-2-oxobutanoate + H2O = 2-dehydropantoate + (6S)-5,6,7,8-tetrahydrofolate</text>
        <dbReference type="Rhea" id="RHEA:11824"/>
        <dbReference type="ChEBI" id="CHEBI:11561"/>
        <dbReference type="ChEBI" id="CHEBI:11851"/>
        <dbReference type="ChEBI" id="CHEBI:15377"/>
        <dbReference type="ChEBI" id="CHEBI:15636"/>
        <dbReference type="ChEBI" id="CHEBI:57453"/>
        <dbReference type="EC" id="2.1.2.11"/>
    </reaction>
</comment>
<organism evidence="12 13">
    <name type="scientific">Dasania phycosphaerae</name>
    <dbReference type="NCBI Taxonomy" id="2950436"/>
    <lineage>
        <taxon>Bacteria</taxon>
        <taxon>Pseudomonadati</taxon>
        <taxon>Pseudomonadota</taxon>
        <taxon>Gammaproteobacteria</taxon>
        <taxon>Cellvibrionales</taxon>
        <taxon>Spongiibacteraceae</taxon>
        <taxon>Dasania</taxon>
    </lineage>
</organism>
<dbReference type="Gene3D" id="3.20.20.60">
    <property type="entry name" value="Phosphoenolpyruvate-binding domains"/>
    <property type="match status" value="1"/>
</dbReference>
<evidence type="ECO:0000256" key="5">
    <source>
        <dbReference type="ARBA" id="ARBA00022679"/>
    </source>
</evidence>
<dbReference type="NCBIfam" id="TIGR00222">
    <property type="entry name" value="panB"/>
    <property type="match status" value="1"/>
</dbReference>
<evidence type="ECO:0000256" key="7">
    <source>
        <dbReference type="ARBA" id="ARBA00056497"/>
    </source>
</evidence>
<feature type="binding site" evidence="8 11">
    <location>
        <position position="45"/>
    </location>
    <ligand>
        <name>Mg(2+)</name>
        <dbReference type="ChEBI" id="CHEBI:18420"/>
    </ligand>
</feature>
<dbReference type="HAMAP" id="MF_00156">
    <property type="entry name" value="PanB"/>
    <property type="match status" value="1"/>
</dbReference>
<comment type="cofactor">
    <cofactor evidence="8 11">
        <name>Mg(2+)</name>
        <dbReference type="ChEBI" id="CHEBI:18420"/>
    </cofactor>
    <text evidence="8 11">Binds 1 Mg(2+) ion per subunit.</text>
</comment>
<dbReference type="PIRSF" id="PIRSF000388">
    <property type="entry name" value="Pantoate_hydroxy_MeTrfase"/>
    <property type="match status" value="1"/>
</dbReference>
<dbReference type="InterPro" id="IPR040442">
    <property type="entry name" value="Pyrv_kinase-like_dom_sf"/>
</dbReference>
<dbReference type="PANTHER" id="PTHR20881">
    <property type="entry name" value="3-METHYL-2-OXOBUTANOATE HYDROXYMETHYLTRANSFERASE"/>
    <property type="match status" value="1"/>
</dbReference>
<evidence type="ECO:0000256" key="10">
    <source>
        <dbReference type="PIRSR" id="PIRSR000388-2"/>
    </source>
</evidence>
<evidence type="ECO:0000313" key="13">
    <source>
        <dbReference type="Proteomes" id="UP001069090"/>
    </source>
</evidence>
<evidence type="ECO:0000256" key="11">
    <source>
        <dbReference type="PIRSR" id="PIRSR000388-3"/>
    </source>
</evidence>
<dbReference type="InterPro" id="IPR015813">
    <property type="entry name" value="Pyrv/PenolPyrv_kinase-like_dom"/>
</dbReference>
<dbReference type="EMBL" id="JAPTGG010000021">
    <property type="protein sequence ID" value="MCZ0867046.1"/>
    <property type="molecule type" value="Genomic_DNA"/>
</dbReference>
<keyword evidence="8 11" id="KW-0460">Magnesium</keyword>
<comment type="function">
    <text evidence="7 8">Catalyzes the reversible reaction in which hydroxymethyl group from 5,10-methylenetetrahydrofolate is transferred onto alpha-ketoisovalerate to form ketopantoate.</text>
</comment>
<sequence length="264" mass="27607">MRAVTINTLQAHKAAGDKFAVITSYDACFAHLVEEAGIEVILVGDSLGMVLQGHNSTLPVTVSDMAYHTANVARGCSKPLIVTDMPFGSYSSSELALANAVALMQAGAHMVKVEGGAWLLSTIKALTERSIPVCGHLGLTPQSVNSLGGYKVQGRDPKQAQTIIDDAKQLEQAGASLLVLECVPADLAKKISQALSIPVIGIGAGADTDAQVLVIHDMLGLSSHTPKFVRNFMAGNNSIQQALSDYHAAVKSGEFPSAEHTFSG</sequence>
<feature type="binding site" evidence="8 11">
    <location>
        <position position="84"/>
    </location>
    <ligand>
        <name>Mg(2+)</name>
        <dbReference type="ChEBI" id="CHEBI:18420"/>
    </ligand>
</feature>
<dbReference type="EC" id="2.1.2.11" evidence="8"/>
<comment type="caution">
    <text evidence="12">The sequence shown here is derived from an EMBL/GenBank/DDBJ whole genome shotgun (WGS) entry which is preliminary data.</text>
</comment>
<keyword evidence="6 8" id="KW-0479">Metal-binding</keyword>
<proteinExistence type="inferred from homology"/>
<keyword evidence="4 8" id="KW-0566">Pantothenate biosynthesis</keyword>